<dbReference type="InterPro" id="IPR018958">
    <property type="entry name" value="Knr4/Smi1-like_dom"/>
</dbReference>
<name>A0A178KS76_9GAMM</name>
<gene>
    <name evidence="2" type="ORF">A3K86_00035</name>
</gene>
<feature type="domain" description="Knr4/Smi1-like" evidence="1">
    <location>
        <begin position="6"/>
        <end position="127"/>
    </location>
</feature>
<dbReference type="InterPro" id="IPR037883">
    <property type="entry name" value="Knr4/Smi1-like_sf"/>
</dbReference>
<dbReference type="OrthoDB" id="1353528at2"/>
<dbReference type="EMBL" id="LVHF01000005">
    <property type="protein sequence ID" value="OAN19775.1"/>
    <property type="molecule type" value="Genomic_DNA"/>
</dbReference>
<keyword evidence="3" id="KW-1185">Reference proteome</keyword>
<dbReference type="Proteomes" id="UP000078503">
    <property type="component" value="Unassembled WGS sequence"/>
</dbReference>
<comment type="caution">
    <text evidence="2">The sequence shown here is derived from an EMBL/GenBank/DDBJ whole genome shotgun (WGS) entry which is preliminary data.</text>
</comment>
<sequence>MPFDLDEKFIVEAESVLTGSLPDSYRLAMMQSNGGELEVNDEGWEQYPILDKTDRKRLSRSCNNIITETESCKVFGCFPENAVAIASNGCGDQLVLLKEDNVYLEPVYLWCHETGDLTLVANKFSELARL</sequence>
<dbReference type="Gene3D" id="3.40.1580.10">
    <property type="entry name" value="SMI1/KNR4-like"/>
    <property type="match status" value="1"/>
</dbReference>
<accession>A0A178KS76</accession>
<evidence type="ECO:0000313" key="2">
    <source>
        <dbReference type="EMBL" id="OAN19775.1"/>
    </source>
</evidence>
<reference evidence="2 3" key="1">
    <citation type="submission" date="2016-03" db="EMBL/GenBank/DDBJ databases">
        <title>Photobacterium proteolyticum sp. nov. a protease producing bacterium isolated from ocean sediments of Laizhou Bay.</title>
        <authorList>
            <person name="Li Y."/>
        </authorList>
    </citation>
    <scope>NUCLEOTIDE SEQUENCE [LARGE SCALE GENOMIC DNA]</scope>
    <source>
        <strain evidence="2 3">R-40508</strain>
    </source>
</reference>
<dbReference type="AlphaFoldDB" id="A0A178KS76"/>
<dbReference type="SUPFAM" id="SSF160631">
    <property type="entry name" value="SMI1/KNR4-like"/>
    <property type="match status" value="1"/>
</dbReference>
<proteinExistence type="predicted"/>
<organism evidence="2 3">
    <name type="scientific">Photobacterium jeanii</name>
    <dbReference type="NCBI Taxonomy" id="858640"/>
    <lineage>
        <taxon>Bacteria</taxon>
        <taxon>Pseudomonadati</taxon>
        <taxon>Pseudomonadota</taxon>
        <taxon>Gammaproteobacteria</taxon>
        <taxon>Vibrionales</taxon>
        <taxon>Vibrionaceae</taxon>
        <taxon>Photobacterium</taxon>
    </lineage>
</organism>
<evidence type="ECO:0000313" key="3">
    <source>
        <dbReference type="Proteomes" id="UP000078503"/>
    </source>
</evidence>
<protein>
    <submittedName>
        <fullName evidence="2">Cell wall assembly protein</fullName>
    </submittedName>
</protein>
<dbReference type="RefSeq" id="WP_068325763.1">
    <property type="nucleotide sequence ID" value="NZ_LVHF01000005.1"/>
</dbReference>
<evidence type="ECO:0000259" key="1">
    <source>
        <dbReference type="Pfam" id="PF09346"/>
    </source>
</evidence>
<dbReference type="Pfam" id="PF09346">
    <property type="entry name" value="SMI1_KNR4"/>
    <property type="match status" value="1"/>
</dbReference>